<dbReference type="RefSeq" id="WP_108594176.1">
    <property type="nucleotide sequence ID" value="NZ_CP028913.1"/>
</dbReference>
<gene>
    <name evidence="2" type="ORF">DCE93_00570</name>
</gene>
<reference evidence="2 3" key="1">
    <citation type="submission" date="2018-04" db="EMBL/GenBank/DDBJ databases">
        <authorList>
            <person name="Li J."/>
        </authorList>
    </citation>
    <scope>NUCLEOTIDE SEQUENCE [LARGE SCALE GENOMIC DNA]</scope>
    <source>
        <strain evidence="3">30A</strain>
    </source>
</reference>
<keyword evidence="3" id="KW-1185">Reference proteome</keyword>
<dbReference type="Pfam" id="PF01636">
    <property type="entry name" value="APH"/>
    <property type="match status" value="1"/>
</dbReference>
<proteinExistence type="predicted"/>
<name>A0A2S0WSP3_9MICO</name>
<keyword evidence="2" id="KW-0808">Transferase</keyword>
<dbReference type="SUPFAM" id="SSF56112">
    <property type="entry name" value="Protein kinase-like (PK-like)"/>
    <property type="match status" value="1"/>
</dbReference>
<evidence type="ECO:0000313" key="3">
    <source>
        <dbReference type="Proteomes" id="UP000244729"/>
    </source>
</evidence>
<protein>
    <submittedName>
        <fullName evidence="2">Aminoglycoside phosphotransferase</fullName>
    </submittedName>
</protein>
<dbReference type="EMBL" id="CP028913">
    <property type="protein sequence ID" value="AWB94349.1"/>
    <property type="molecule type" value="Genomic_DNA"/>
</dbReference>
<sequence length="312" mass="34093">MAAREQLRLRWDALPRAVRDGIEKVLGGDVVEARSQPSGFSSGSADRVRTRHGRRAFVKAAHIGHNAGTVALHRRELAFMSEMPPFVPAPRLLGTYERDGWIALVFEDIVGTHPGAALDGSDVPLVLNALHALPRVRGNISIPLFEVANEVAADGGSWDEIVRDDALASLPKWAQMNLERLAVASRRAGAAVAGDHLVHFDCRADNMLIDTDGQVWIIDWPWAAVGARWFDGLTYLLDARLRGEAIDAEAVITSHPMFGDVAPEDIDAALAATTGAFFNTARRPAPDSMPTLRAFQRSEALAGMEWLRERWA</sequence>
<evidence type="ECO:0000259" key="1">
    <source>
        <dbReference type="Pfam" id="PF01636"/>
    </source>
</evidence>
<dbReference type="AlphaFoldDB" id="A0A2S0WSP3"/>
<dbReference type="GO" id="GO:0016740">
    <property type="term" value="F:transferase activity"/>
    <property type="evidence" value="ECO:0007669"/>
    <property type="project" value="UniProtKB-KW"/>
</dbReference>
<accession>A0A2S0WSP3</accession>
<feature type="domain" description="Aminoglycoside phosphotransferase" evidence="1">
    <location>
        <begin position="42"/>
        <end position="236"/>
    </location>
</feature>
<dbReference type="Gene3D" id="3.90.1200.10">
    <property type="match status" value="1"/>
</dbReference>
<dbReference type="OrthoDB" id="2570531at2"/>
<dbReference type="InterPro" id="IPR011009">
    <property type="entry name" value="Kinase-like_dom_sf"/>
</dbReference>
<organism evidence="2 3">
    <name type="scientific">Agromyces badenianii</name>
    <dbReference type="NCBI Taxonomy" id="2080742"/>
    <lineage>
        <taxon>Bacteria</taxon>
        <taxon>Bacillati</taxon>
        <taxon>Actinomycetota</taxon>
        <taxon>Actinomycetes</taxon>
        <taxon>Micrococcales</taxon>
        <taxon>Microbacteriaceae</taxon>
        <taxon>Agromyces</taxon>
    </lineage>
</organism>
<evidence type="ECO:0000313" key="2">
    <source>
        <dbReference type="EMBL" id="AWB94349.1"/>
    </source>
</evidence>
<dbReference type="KEGG" id="agm:DCE93_00570"/>
<dbReference type="InterPro" id="IPR002575">
    <property type="entry name" value="Aminoglycoside_PTrfase"/>
</dbReference>
<dbReference type="Proteomes" id="UP000244729">
    <property type="component" value="Chromosome"/>
</dbReference>